<evidence type="ECO:0000256" key="1">
    <source>
        <dbReference type="SAM" id="MobiDB-lite"/>
    </source>
</evidence>
<accession>A0A4R0R3T0</accession>
<dbReference type="OrthoDB" id="3265221at2759"/>
<dbReference type="AlphaFoldDB" id="A0A4R0R3T0"/>
<dbReference type="EMBL" id="RWJN01000576">
    <property type="protein sequence ID" value="TCD60563.1"/>
    <property type="molecule type" value="Genomic_DNA"/>
</dbReference>
<gene>
    <name evidence="2" type="ORF">EIP91_009856</name>
</gene>
<feature type="compositionally biased region" description="Polar residues" evidence="1">
    <location>
        <begin position="74"/>
        <end position="108"/>
    </location>
</feature>
<reference evidence="2 3" key="1">
    <citation type="submission" date="2018-11" db="EMBL/GenBank/DDBJ databases">
        <title>Genome assembly of Steccherinum ochraceum LE-BIN_3174, the white-rot fungus of the Steccherinaceae family (The Residual Polyporoid clade, Polyporales, Basidiomycota).</title>
        <authorList>
            <person name="Fedorova T.V."/>
            <person name="Glazunova O.A."/>
            <person name="Landesman E.O."/>
            <person name="Moiseenko K.V."/>
            <person name="Psurtseva N.V."/>
            <person name="Savinova O.S."/>
            <person name="Shakhova N.V."/>
            <person name="Tyazhelova T.V."/>
            <person name="Vasina D.V."/>
        </authorList>
    </citation>
    <scope>NUCLEOTIDE SEQUENCE [LARGE SCALE GENOMIC DNA]</scope>
    <source>
        <strain evidence="2 3">LE-BIN_3174</strain>
    </source>
</reference>
<feature type="region of interest" description="Disordered" evidence="1">
    <location>
        <begin position="66"/>
        <end position="108"/>
    </location>
</feature>
<organism evidence="2 3">
    <name type="scientific">Steccherinum ochraceum</name>
    <dbReference type="NCBI Taxonomy" id="92696"/>
    <lineage>
        <taxon>Eukaryota</taxon>
        <taxon>Fungi</taxon>
        <taxon>Dikarya</taxon>
        <taxon>Basidiomycota</taxon>
        <taxon>Agaricomycotina</taxon>
        <taxon>Agaricomycetes</taxon>
        <taxon>Polyporales</taxon>
        <taxon>Steccherinaceae</taxon>
        <taxon>Steccherinum</taxon>
    </lineage>
</organism>
<protein>
    <submittedName>
        <fullName evidence="2">Uncharacterized protein</fullName>
    </submittedName>
</protein>
<name>A0A4R0R3T0_9APHY</name>
<sequence length="118" mass="12895">MQKDLTQDMVHSALKREEINRKPRASSSSDGAALKATSLPKQSVKCDFCDYTNHITAECRSLKRYKQEKKAKGASTQAANASTTVTSNKADTKTESAGNASLRSSDPNWTVSNDWIVV</sequence>
<comment type="caution">
    <text evidence="2">The sequence shown here is derived from an EMBL/GenBank/DDBJ whole genome shotgun (WGS) entry which is preliminary data.</text>
</comment>
<dbReference type="Proteomes" id="UP000292702">
    <property type="component" value="Unassembled WGS sequence"/>
</dbReference>
<keyword evidence="3" id="KW-1185">Reference proteome</keyword>
<evidence type="ECO:0000313" key="3">
    <source>
        <dbReference type="Proteomes" id="UP000292702"/>
    </source>
</evidence>
<feature type="region of interest" description="Disordered" evidence="1">
    <location>
        <begin position="1"/>
        <end position="38"/>
    </location>
</feature>
<evidence type="ECO:0000313" key="2">
    <source>
        <dbReference type="EMBL" id="TCD60563.1"/>
    </source>
</evidence>
<proteinExistence type="predicted"/>